<feature type="region of interest" description="Disordered" evidence="1">
    <location>
        <begin position="127"/>
        <end position="216"/>
    </location>
</feature>
<gene>
    <name evidence="2" type="ORF">FIBSPDRAFT_929139</name>
</gene>
<feature type="compositionally biased region" description="Polar residues" evidence="1">
    <location>
        <begin position="297"/>
        <end position="306"/>
    </location>
</feature>
<evidence type="ECO:0000313" key="3">
    <source>
        <dbReference type="Proteomes" id="UP000076532"/>
    </source>
</evidence>
<evidence type="ECO:0000256" key="1">
    <source>
        <dbReference type="SAM" id="MobiDB-lite"/>
    </source>
</evidence>
<feature type="region of interest" description="Disordered" evidence="1">
    <location>
        <begin position="18"/>
        <end position="56"/>
    </location>
</feature>
<accession>A0A166P4K3</accession>
<name>A0A166P4K3_9AGAM</name>
<dbReference type="EMBL" id="KV417519">
    <property type="protein sequence ID" value="KZP25703.1"/>
    <property type="molecule type" value="Genomic_DNA"/>
</dbReference>
<proteinExistence type="predicted"/>
<evidence type="ECO:0000313" key="2">
    <source>
        <dbReference type="EMBL" id="KZP25703.1"/>
    </source>
</evidence>
<feature type="compositionally biased region" description="Low complexity" evidence="1">
    <location>
        <begin position="144"/>
        <end position="156"/>
    </location>
</feature>
<dbReference type="Proteomes" id="UP000076532">
    <property type="component" value="Unassembled WGS sequence"/>
</dbReference>
<feature type="compositionally biased region" description="Basic residues" evidence="1">
    <location>
        <begin position="22"/>
        <end position="39"/>
    </location>
</feature>
<sequence length="500" mass="54325">MFKSLSFKKFQRRIRSPFTLFKKSKKAKRNSTTTKHKRGPSQGGAAGGSEKQVLPETLDVPALAIPSTPSTAVYSDSDGTFPVTPQSAFSDFSPSARVVKEETRLPELPGLHTLDDAVIPQEAIGEDAPKDAPLHPETVALQSEEPTLQAQAQPAPEEADALPVTSEVEPPVQDSVEDEAATFVPESADIASIPSEHEDVVEASKTAPEHTSTIEEDVASVKVEPLHVEQAAEPEQILPVNAGTEAPETLVPTAVDNSVEQPPSITAPLSAEPEKIVDNVPESLATPVEEASADTLAPSTPVTTSFPIRASPEPQTPVKVKDLSLTKPSLDHSHSQPASPALPRSILKSPSTPRARVTSEGQTEADKNIMSELQASVRTRENKRLAQERAKAAEKERELRIRMEAKAKEGIVDEKDAGEVLQEVRAWRKQREASLKKGPDDKAKTTAYREAFAREEIMEELLRNVQDRSTRPAFTEDPAEKRQQLVLEELFANRGPILKA</sequence>
<keyword evidence="3" id="KW-1185">Reference proteome</keyword>
<dbReference type="OrthoDB" id="3295260at2759"/>
<dbReference type="AlphaFoldDB" id="A0A166P4K3"/>
<feature type="compositionally biased region" description="Polar residues" evidence="1">
    <location>
        <begin position="255"/>
        <end position="264"/>
    </location>
</feature>
<protein>
    <submittedName>
        <fullName evidence="2">Uncharacterized protein</fullName>
    </submittedName>
</protein>
<feature type="compositionally biased region" description="Basic and acidic residues" evidence="1">
    <location>
        <begin position="319"/>
        <end position="334"/>
    </location>
</feature>
<feature type="region of interest" description="Disordered" evidence="1">
    <location>
        <begin position="255"/>
        <end position="369"/>
    </location>
</feature>
<organism evidence="2 3">
    <name type="scientific">Athelia psychrophila</name>
    <dbReference type="NCBI Taxonomy" id="1759441"/>
    <lineage>
        <taxon>Eukaryota</taxon>
        <taxon>Fungi</taxon>
        <taxon>Dikarya</taxon>
        <taxon>Basidiomycota</taxon>
        <taxon>Agaricomycotina</taxon>
        <taxon>Agaricomycetes</taxon>
        <taxon>Agaricomycetidae</taxon>
        <taxon>Atheliales</taxon>
        <taxon>Atheliaceae</taxon>
        <taxon>Athelia</taxon>
    </lineage>
</organism>
<dbReference type="STRING" id="436010.A0A166P4K3"/>
<reference evidence="2 3" key="1">
    <citation type="journal article" date="2016" name="Mol. Biol. Evol.">
        <title>Comparative Genomics of Early-Diverging Mushroom-Forming Fungi Provides Insights into the Origins of Lignocellulose Decay Capabilities.</title>
        <authorList>
            <person name="Nagy L.G."/>
            <person name="Riley R."/>
            <person name="Tritt A."/>
            <person name="Adam C."/>
            <person name="Daum C."/>
            <person name="Floudas D."/>
            <person name="Sun H."/>
            <person name="Yadav J.S."/>
            <person name="Pangilinan J."/>
            <person name="Larsson K.H."/>
            <person name="Matsuura K."/>
            <person name="Barry K."/>
            <person name="Labutti K."/>
            <person name="Kuo R."/>
            <person name="Ohm R.A."/>
            <person name="Bhattacharya S.S."/>
            <person name="Shirouzu T."/>
            <person name="Yoshinaga Y."/>
            <person name="Martin F.M."/>
            <person name="Grigoriev I.V."/>
            <person name="Hibbett D.S."/>
        </authorList>
    </citation>
    <scope>NUCLEOTIDE SEQUENCE [LARGE SCALE GENOMIC DNA]</scope>
    <source>
        <strain evidence="2 3">CBS 109695</strain>
    </source>
</reference>